<dbReference type="SMART" id="SM00257">
    <property type="entry name" value="LysM"/>
    <property type="match status" value="1"/>
</dbReference>
<dbReference type="EMBL" id="CYZR01000005">
    <property type="protein sequence ID" value="CUO04760.1"/>
    <property type="molecule type" value="Genomic_DNA"/>
</dbReference>
<dbReference type="PROSITE" id="PS51782">
    <property type="entry name" value="LYSM"/>
    <property type="match status" value="1"/>
</dbReference>
<dbReference type="Pfam" id="PF12673">
    <property type="entry name" value="SipL"/>
    <property type="match status" value="3"/>
</dbReference>
<accession>A0ABM9URB2</accession>
<dbReference type="InterPro" id="IPR018392">
    <property type="entry name" value="LysM"/>
</dbReference>
<protein>
    <submittedName>
        <fullName evidence="2">Spore coat assembly protein SafA</fullName>
    </submittedName>
</protein>
<dbReference type="RefSeq" id="WP_055259580.1">
    <property type="nucleotide sequence ID" value="NZ_CABIXL010000005.1"/>
</dbReference>
<name>A0ABM9URB2_SARVE</name>
<organism evidence="2 3">
    <name type="scientific">Sarcina ventriculi</name>
    <name type="common">Clostridium ventriculi</name>
    <dbReference type="NCBI Taxonomy" id="1267"/>
    <lineage>
        <taxon>Bacteria</taxon>
        <taxon>Bacillati</taxon>
        <taxon>Bacillota</taxon>
        <taxon>Clostridia</taxon>
        <taxon>Eubacteriales</taxon>
        <taxon>Clostridiaceae</taxon>
        <taxon>Sarcina</taxon>
    </lineage>
</organism>
<dbReference type="Proteomes" id="UP000095488">
    <property type="component" value="Unassembled WGS sequence"/>
</dbReference>
<sequence>MVNLDIIKENIQLEKLVGEESVSIPVKEEYLIPDTHPDVYKILSLDVETSIINKEVQTDKVVVETLLKFNVIYLAKEEGEFVITSHVYEKNISNQIDIQGAEHKMVCYAKCELEHINSNIINERKINIEAYFTIKSRVYERENVEFIKDVNSNGDVQLQKKPDRIEKIVANKNFNIEAKSKIKVGIDKPQIDKIISHSFLIHKKDIKILEDKVQASCYIKMNIVYKSNDGKELYVLEDDIPVTKEEEVIGVGLGMISDYDIELHNFNINVEEDETNEKKVVDFDAVVNVDTKIIKIEDIEILDDIYSPTSTITVNKDAFNICMTRAEGSTEIIVKDNISLENDDNIAQIISSIGKVISVNSKIDNNKVIVDGVLKVDSIYACSDENKYLNTVSGDLPFECSIDIQNINDGMEENIYVNLENIQSTVEANTVAVKAVIYILAKVKEKTVKQYIKDIEQKDEVKEKNASISIYVVQKNDTIWNLAKKYNTTMEDIIKINNIENPDIIYPGEKLIIPGRAVI</sequence>
<feature type="domain" description="LysM" evidence="1">
    <location>
        <begin position="469"/>
        <end position="513"/>
    </location>
</feature>
<dbReference type="Gene3D" id="3.10.350.10">
    <property type="entry name" value="LysM domain"/>
    <property type="match status" value="1"/>
</dbReference>
<dbReference type="SUPFAM" id="SSF54106">
    <property type="entry name" value="LysM domain"/>
    <property type="match status" value="1"/>
</dbReference>
<evidence type="ECO:0000313" key="3">
    <source>
        <dbReference type="Proteomes" id="UP000095488"/>
    </source>
</evidence>
<evidence type="ECO:0000259" key="1">
    <source>
        <dbReference type="PROSITE" id="PS51782"/>
    </source>
</evidence>
<comment type="caution">
    <text evidence="2">The sequence shown here is derived from an EMBL/GenBank/DDBJ whole genome shotgun (WGS) entry which is preliminary data.</text>
</comment>
<keyword evidence="3" id="KW-1185">Reference proteome</keyword>
<proteinExistence type="predicted"/>
<dbReference type="InterPro" id="IPR024300">
    <property type="entry name" value="SipL_SPOCS_dom"/>
</dbReference>
<dbReference type="InterPro" id="IPR036779">
    <property type="entry name" value="LysM_dom_sf"/>
</dbReference>
<dbReference type="Pfam" id="PF01476">
    <property type="entry name" value="LysM"/>
    <property type="match status" value="1"/>
</dbReference>
<reference evidence="2 3" key="1">
    <citation type="submission" date="2015-09" db="EMBL/GenBank/DDBJ databases">
        <authorList>
            <consortium name="Pathogen Informatics"/>
        </authorList>
    </citation>
    <scope>NUCLEOTIDE SEQUENCE [LARGE SCALE GENOMIC DNA]</scope>
    <source>
        <strain evidence="2 3">2789STDY5834858</strain>
    </source>
</reference>
<gene>
    <name evidence="2" type="ORF">ERS852473_01774</name>
</gene>
<dbReference type="CDD" id="cd00118">
    <property type="entry name" value="LysM"/>
    <property type="match status" value="1"/>
</dbReference>
<evidence type="ECO:0000313" key="2">
    <source>
        <dbReference type="EMBL" id="CUO04760.1"/>
    </source>
</evidence>